<evidence type="ECO:0000256" key="3">
    <source>
        <dbReference type="ARBA" id="ARBA00022676"/>
    </source>
</evidence>
<proteinExistence type="predicted"/>
<organism evidence="6 7">
    <name type="scientific">candidate division Kazan bacterium</name>
    <dbReference type="NCBI Taxonomy" id="2202143"/>
    <lineage>
        <taxon>Bacteria</taxon>
        <taxon>Bacteria division Kazan-3B-28</taxon>
    </lineage>
</organism>
<dbReference type="SUPFAM" id="SSF53756">
    <property type="entry name" value="UDP-Glycosyltransferase/glycogen phosphorylase"/>
    <property type="match status" value="1"/>
</dbReference>
<dbReference type="InterPro" id="IPR013534">
    <property type="entry name" value="Starch_synth_cat_dom"/>
</dbReference>
<dbReference type="Proteomes" id="UP000281261">
    <property type="component" value="Unassembled WGS sequence"/>
</dbReference>
<evidence type="ECO:0000256" key="1">
    <source>
        <dbReference type="ARBA" id="ARBA00001478"/>
    </source>
</evidence>
<evidence type="ECO:0000313" key="6">
    <source>
        <dbReference type="EMBL" id="RLC36768.1"/>
    </source>
</evidence>
<dbReference type="GO" id="GO:0009011">
    <property type="term" value="F:alpha-1,4-glucan glucosyltransferase (ADP-glucose donor) activity"/>
    <property type="evidence" value="ECO:0007669"/>
    <property type="project" value="UniProtKB-EC"/>
</dbReference>
<evidence type="ECO:0000256" key="2">
    <source>
        <dbReference type="ARBA" id="ARBA00012588"/>
    </source>
</evidence>
<gene>
    <name evidence="6" type="ORF">DRH29_03800</name>
</gene>
<keyword evidence="4" id="KW-0808">Transferase</keyword>
<sequence length="43" mass="4642">MNIGFITTEYYGYTHVGGIASALDSLVNELTKLGHSIVVITRS</sequence>
<dbReference type="EMBL" id="QMNG01000030">
    <property type="protein sequence ID" value="RLC36768.1"/>
    <property type="molecule type" value="Genomic_DNA"/>
</dbReference>
<dbReference type="Pfam" id="PF08323">
    <property type="entry name" value="Glyco_transf_5"/>
    <property type="match status" value="1"/>
</dbReference>
<dbReference type="AlphaFoldDB" id="A0A420ZCA3"/>
<evidence type="ECO:0000313" key="7">
    <source>
        <dbReference type="Proteomes" id="UP000281261"/>
    </source>
</evidence>
<reference evidence="6 7" key="1">
    <citation type="submission" date="2018-06" db="EMBL/GenBank/DDBJ databases">
        <title>Extensive metabolic versatility and redundancy in microbially diverse, dynamic hydrothermal sediments.</title>
        <authorList>
            <person name="Dombrowski N."/>
            <person name="Teske A."/>
            <person name="Baker B.J."/>
        </authorList>
    </citation>
    <scope>NUCLEOTIDE SEQUENCE [LARGE SCALE GENOMIC DNA]</scope>
    <source>
        <strain evidence="6">B79_G16</strain>
    </source>
</reference>
<comment type="catalytic activity">
    <reaction evidence="1">
        <text>[(1-&gt;4)-alpha-D-glucosyl](n) + ADP-alpha-D-glucose = [(1-&gt;4)-alpha-D-glucosyl](n+1) + ADP + H(+)</text>
        <dbReference type="Rhea" id="RHEA:18189"/>
        <dbReference type="Rhea" id="RHEA-COMP:9584"/>
        <dbReference type="Rhea" id="RHEA-COMP:9587"/>
        <dbReference type="ChEBI" id="CHEBI:15378"/>
        <dbReference type="ChEBI" id="CHEBI:15444"/>
        <dbReference type="ChEBI" id="CHEBI:57498"/>
        <dbReference type="ChEBI" id="CHEBI:456216"/>
        <dbReference type="EC" id="2.4.1.21"/>
    </reaction>
</comment>
<protein>
    <recommendedName>
        <fullName evidence="2">starch synthase</fullName>
        <ecNumber evidence="2">2.4.1.21</ecNumber>
    </recommendedName>
</protein>
<feature type="domain" description="Starch synthase catalytic" evidence="5">
    <location>
        <begin position="2"/>
        <end position="42"/>
    </location>
</feature>
<comment type="caution">
    <text evidence="6">The sequence shown here is derived from an EMBL/GenBank/DDBJ whole genome shotgun (WGS) entry which is preliminary data.</text>
</comment>
<evidence type="ECO:0000259" key="5">
    <source>
        <dbReference type="Pfam" id="PF08323"/>
    </source>
</evidence>
<dbReference type="EC" id="2.4.1.21" evidence="2"/>
<accession>A0A420ZCA3</accession>
<name>A0A420ZCA3_UNCK3</name>
<evidence type="ECO:0000256" key="4">
    <source>
        <dbReference type="ARBA" id="ARBA00022679"/>
    </source>
</evidence>
<feature type="non-terminal residue" evidence="6">
    <location>
        <position position="43"/>
    </location>
</feature>
<dbReference type="Gene3D" id="3.40.50.2000">
    <property type="entry name" value="Glycogen Phosphorylase B"/>
    <property type="match status" value="1"/>
</dbReference>
<keyword evidence="3" id="KW-0328">Glycosyltransferase</keyword>